<proteinExistence type="predicted"/>
<feature type="non-terminal residue" evidence="1">
    <location>
        <position position="1"/>
    </location>
</feature>
<gene>
    <name evidence="1" type="ORF">S06H3_37455</name>
</gene>
<evidence type="ECO:0000313" key="1">
    <source>
        <dbReference type="EMBL" id="GAI23695.1"/>
    </source>
</evidence>
<organism evidence="1">
    <name type="scientific">marine sediment metagenome</name>
    <dbReference type="NCBI Taxonomy" id="412755"/>
    <lineage>
        <taxon>unclassified sequences</taxon>
        <taxon>metagenomes</taxon>
        <taxon>ecological metagenomes</taxon>
    </lineage>
</organism>
<sequence>RNDAQTWWYIENPGKSGAYCWVWGQTTNVQGDVSLLPVIDPPPPPERPEVAYSVSFSRVSTCNGATTAMFEVVNLGSMPLESASIRIQNLANNVMSSGPISPNAPFTSLASECPPGADNLLAGASGFVGSNFPGITAVKSDYKATITLCAEESVSGHCVTTVSEFQHP</sequence>
<comment type="caution">
    <text evidence="1">The sequence shown here is derived from an EMBL/GenBank/DDBJ whole genome shotgun (WGS) entry which is preliminary data.</text>
</comment>
<dbReference type="AlphaFoldDB" id="X1NA16"/>
<evidence type="ECO:0008006" key="2">
    <source>
        <dbReference type="Google" id="ProtNLM"/>
    </source>
</evidence>
<name>X1NA16_9ZZZZ</name>
<dbReference type="EMBL" id="BARV01022759">
    <property type="protein sequence ID" value="GAI23695.1"/>
    <property type="molecule type" value="Genomic_DNA"/>
</dbReference>
<protein>
    <recommendedName>
        <fullName evidence="2">CARDB domain-containing protein</fullName>
    </recommendedName>
</protein>
<accession>X1NA16</accession>
<reference evidence="1" key="1">
    <citation type="journal article" date="2014" name="Front. Microbiol.">
        <title>High frequency of phylogenetically diverse reductive dehalogenase-homologous genes in deep subseafloor sedimentary metagenomes.</title>
        <authorList>
            <person name="Kawai M."/>
            <person name="Futagami T."/>
            <person name="Toyoda A."/>
            <person name="Takaki Y."/>
            <person name="Nishi S."/>
            <person name="Hori S."/>
            <person name="Arai W."/>
            <person name="Tsubouchi T."/>
            <person name="Morono Y."/>
            <person name="Uchiyama I."/>
            <person name="Ito T."/>
            <person name="Fujiyama A."/>
            <person name="Inagaki F."/>
            <person name="Takami H."/>
        </authorList>
    </citation>
    <scope>NUCLEOTIDE SEQUENCE</scope>
    <source>
        <strain evidence="1">Expedition CK06-06</strain>
    </source>
</reference>